<sequence>VYDLLATQPPPSPSNTMPPNLYFFTIQFSLW</sequence>
<feature type="non-terminal residue" evidence="1">
    <location>
        <position position="1"/>
    </location>
</feature>
<accession>A0A2K3KNM2</accession>
<protein>
    <submittedName>
        <fullName evidence="1">Uncharacterized protein</fullName>
    </submittedName>
</protein>
<dbReference type="Proteomes" id="UP000236291">
    <property type="component" value="Unassembled WGS sequence"/>
</dbReference>
<reference evidence="1 2" key="1">
    <citation type="journal article" date="2014" name="Am. J. Bot.">
        <title>Genome assembly and annotation for red clover (Trifolium pratense; Fabaceae).</title>
        <authorList>
            <person name="Istvanek J."/>
            <person name="Jaros M."/>
            <person name="Krenek A."/>
            <person name="Repkova J."/>
        </authorList>
    </citation>
    <scope>NUCLEOTIDE SEQUENCE [LARGE SCALE GENOMIC DNA]</scope>
    <source>
        <strain evidence="2">cv. Tatra</strain>
        <tissue evidence="1">Young leaves</tissue>
    </source>
</reference>
<dbReference type="AlphaFoldDB" id="A0A2K3KNM2"/>
<gene>
    <name evidence="1" type="ORF">L195_g055881</name>
</gene>
<dbReference type="EMBL" id="ASHM01103568">
    <property type="protein sequence ID" value="PNX67907.1"/>
    <property type="molecule type" value="Genomic_DNA"/>
</dbReference>
<evidence type="ECO:0000313" key="1">
    <source>
        <dbReference type="EMBL" id="PNX67907.1"/>
    </source>
</evidence>
<name>A0A2K3KNM2_TRIPR</name>
<proteinExistence type="predicted"/>
<reference evidence="1 2" key="2">
    <citation type="journal article" date="2017" name="Front. Plant Sci.">
        <title>Gene Classification and Mining of Molecular Markers Useful in Red Clover (Trifolium pratense) Breeding.</title>
        <authorList>
            <person name="Istvanek J."/>
            <person name="Dluhosova J."/>
            <person name="Dluhos P."/>
            <person name="Patkova L."/>
            <person name="Nedelnik J."/>
            <person name="Repkova J."/>
        </authorList>
    </citation>
    <scope>NUCLEOTIDE SEQUENCE [LARGE SCALE GENOMIC DNA]</scope>
    <source>
        <strain evidence="2">cv. Tatra</strain>
        <tissue evidence="1">Young leaves</tissue>
    </source>
</reference>
<comment type="caution">
    <text evidence="1">The sequence shown here is derived from an EMBL/GenBank/DDBJ whole genome shotgun (WGS) entry which is preliminary data.</text>
</comment>
<evidence type="ECO:0000313" key="2">
    <source>
        <dbReference type="Proteomes" id="UP000236291"/>
    </source>
</evidence>
<organism evidence="1 2">
    <name type="scientific">Trifolium pratense</name>
    <name type="common">Red clover</name>
    <dbReference type="NCBI Taxonomy" id="57577"/>
    <lineage>
        <taxon>Eukaryota</taxon>
        <taxon>Viridiplantae</taxon>
        <taxon>Streptophyta</taxon>
        <taxon>Embryophyta</taxon>
        <taxon>Tracheophyta</taxon>
        <taxon>Spermatophyta</taxon>
        <taxon>Magnoliopsida</taxon>
        <taxon>eudicotyledons</taxon>
        <taxon>Gunneridae</taxon>
        <taxon>Pentapetalae</taxon>
        <taxon>rosids</taxon>
        <taxon>fabids</taxon>
        <taxon>Fabales</taxon>
        <taxon>Fabaceae</taxon>
        <taxon>Papilionoideae</taxon>
        <taxon>50 kb inversion clade</taxon>
        <taxon>NPAAA clade</taxon>
        <taxon>Hologalegina</taxon>
        <taxon>IRL clade</taxon>
        <taxon>Trifolieae</taxon>
        <taxon>Trifolium</taxon>
    </lineage>
</organism>